<sequence>MSTAKRRERDREKMRRRILDAARQLFVREGFDNVSMRRIASRIEYSPAALYRYFRNKREILSALREEGFARFVERQQRSRKRFPDPVERLRDGARGYIGFALAEPDHYHLMFSTSCGQVDLDGEWAASSLRSFHMFRDLVVECAATGRFGEVDVNALVFALWGQLHGLVHLIATGQVAALSKGADLDALLDRIIEFGLRPVPDFQQFQSQS</sequence>
<dbReference type="PROSITE" id="PS50977">
    <property type="entry name" value="HTH_TETR_2"/>
    <property type="match status" value="1"/>
</dbReference>
<dbReference type="SUPFAM" id="SSF48498">
    <property type="entry name" value="Tetracyclin repressor-like, C-terminal domain"/>
    <property type="match status" value="1"/>
</dbReference>
<dbReference type="InterPro" id="IPR001647">
    <property type="entry name" value="HTH_TetR"/>
</dbReference>
<dbReference type="InterPro" id="IPR050109">
    <property type="entry name" value="HTH-type_TetR-like_transc_reg"/>
</dbReference>
<dbReference type="RefSeq" id="WP_371387951.1">
    <property type="nucleotide sequence ID" value="NZ_JBGLYH010000070.1"/>
</dbReference>
<evidence type="ECO:0000313" key="6">
    <source>
        <dbReference type="EMBL" id="MEZ7198462.1"/>
    </source>
</evidence>
<keyword evidence="2 4" id="KW-0238">DNA-binding</keyword>
<organism evidence="6 7">
    <name type="scientific">Pseudodesulfovibrio karagichevae</name>
    <dbReference type="NCBI Taxonomy" id="3239305"/>
    <lineage>
        <taxon>Bacteria</taxon>
        <taxon>Pseudomonadati</taxon>
        <taxon>Thermodesulfobacteriota</taxon>
        <taxon>Desulfovibrionia</taxon>
        <taxon>Desulfovibrionales</taxon>
        <taxon>Desulfovibrionaceae</taxon>
    </lineage>
</organism>
<feature type="DNA-binding region" description="H-T-H motif" evidence="4">
    <location>
        <begin position="35"/>
        <end position="54"/>
    </location>
</feature>
<accession>A0ABV4K9K8</accession>
<dbReference type="InterPro" id="IPR036271">
    <property type="entry name" value="Tet_transcr_reg_TetR-rel_C_sf"/>
</dbReference>
<evidence type="ECO:0000259" key="5">
    <source>
        <dbReference type="PROSITE" id="PS50977"/>
    </source>
</evidence>
<dbReference type="Pfam" id="PF13305">
    <property type="entry name" value="TetR_C_33"/>
    <property type="match status" value="1"/>
</dbReference>
<dbReference type="PANTHER" id="PTHR30055">
    <property type="entry name" value="HTH-TYPE TRANSCRIPTIONAL REGULATOR RUTR"/>
    <property type="match status" value="1"/>
</dbReference>
<dbReference type="Pfam" id="PF00440">
    <property type="entry name" value="TetR_N"/>
    <property type="match status" value="1"/>
</dbReference>
<keyword evidence="7" id="KW-1185">Reference proteome</keyword>
<evidence type="ECO:0000256" key="4">
    <source>
        <dbReference type="PROSITE-ProRule" id="PRU00335"/>
    </source>
</evidence>
<dbReference type="PANTHER" id="PTHR30055:SF212">
    <property type="entry name" value="TETR-FAMILY FAMILY TRANSCRIPTIONAL REGULATOR"/>
    <property type="match status" value="1"/>
</dbReference>
<comment type="caution">
    <text evidence="6">The sequence shown here is derived from an EMBL/GenBank/DDBJ whole genome shotgun (WGS) entry which is preliminary data.</text>
</comment>
<dbReference type="InterPro" id="IPR009057">
    <property type="entry name" value="Homeodomain-like_sf"/>
</dbReference>
<dbReference type="InterPro" id="IPR025996">
    <property type="entry name" value="MT1864/Rv1816-like_C"/>
</dbReference>
<evidence type="ECO:0000313" key="7">
    <source>
        <dbReference type="Proteomes" id="UP001568698"/>
    </source>
</evidence>
<evidence type="ECO:0000256" key="1">
    <source>
        <dbReference type="ARBA" id="ARBA00023015"/>
    </source>
</evidence>
<dbReference type="Proteomes" id="UP001568698">
    <property type="component" value="Unassembled WGS sequence"/>
</dbReference>
<keyword evidence="1" id="KW-0805">Transcription regulation</keyword>
<name>A0ABV4K9K8_9BACT</name>
<dbReference type="Gene3D" id="1.10.357.10">
    <property type="entry name" value="Tetracycline Repressor, domain 2"/>
    <property type="match status" value="1"/>
</dbReference>
<keyword evidence="3" id="KW-0804">Transcription</keyword>
<evidence type="ECO:0000256" key="2">
    <source>
        <dbReference type="ARBA" id="ARBA00023125"/>
    </source>
</evidence>
<gene>
    <name evidence="6" type="ORF">AB6M95_17060</name>
</gene>
<evidence type="ECO:0000256" key="3">
    <source>
        <dbReference type="ARBA" id="ARBA00023163"/>
    </source>
</evidence>
<dbReference type="EMBL" id="JBGLYH010000070">
    <property type="protein sequence ID" value="MEZ7198462.1"/>
    <property type="molecule type" value="Genomic_DNA"/>
</dbReference>
<reference evidence="6 7" key="1">
    <citation type="submission" date="2024-08" db="EMBL/GenBank/DDBJ databases">
        <title>Sulfate-reducing bacteria isolated from formation water of the oil field in Kazakhstan and description of Pseudodesulfovibrio sp.</title>
        <authorList>
            <person name="Bidzhieva S.K."/>
            <person name="Tourova T.P."/>
            <person name="Grouzdev D.S."/>
            <person name="Beletsky A.V."/>
            <person name="Sokolova D.S."/>
            <person name="Samigullina S.R."/>
            <person name="Poltaraus A.B."/>
            <person name="Avtukh A.N."/>
            <person name="Tereshina V.M."/>
            <person name="Zhaparov N.S."/>
            <person name="Mardanov A.V."/>
            <person name="Nazina T.N."/>
        </authorList>
    </citation>
    <scope>NUCLEOTIDE SEQUENCE [LARGE SCALE GENOMIC DNA]</scope>
    <source>
        <strain evidence="6 7">9FUS</strain>
    </source>
</reference>
<proteinExistence type="predicted"/>
<protein>
    <submittedName>
        <fullName evidence="6">TetR/AcrR family transcriptional regulator</fullName>
    </submittedName>
</protein>
<dbReference type="PRINTS" id="PR00455">
    <property type="entry name" value="HTHTETR"/>
</dbReference>
<dbReference type="SUPFAM" id="SSF46689">
    <property type="entry name" value="Homeodomain-like"/>
    <property type="match status" value="1"/>
</dbReference>
<feature type="domain" description="HTH tetR-type" evidence="5">
    <location>
        <begin position="12"/>
        <end position="72"/>
    </location>
</feature>